<dbReference type="AlphaFoldDB" id="A0A0L8V4E2"/>
<evidence type="ECO:0000259" key="1">
    <source>
        <dbReference type="Pfam" id="PF00535"/>
    </source>
</evidence>
<dbReference type="InterPro" id="IPR001173">
    <property type="entry name" value="Glyco_trans_2-like"/>
</dbReference>
<proteinExistence type="predicted"/>
<dbReference type="OrthoDB" id="6307329at2"/>
<dbReference type="PATRIC" id="fig|1409788.3.peg.4030"/>
<dbReference type="GO" id="GO:0008417">
    <property type="term" value="F:fucosyltransferase activity"/>
    <property type="evidence" value="ECO:0007669"/>
    <property type="project" value="TreeGrafter"/>
</dbReference>
<evidence type="ECO:0000313" key="2">
    <source>
        <dbReference type="EMBL" id="KOH43213.1"/>
    </source>
</evidence>
<protein>
    <submittedName>
        <fullName evidence="2">Glycosyl transferase, group 2 family protein</fullName>
    </submittedName>
</protein>
<name>A0A0L8V4E2_9BACT</name>
<dbReference type="PANTHER" id="PTHR22916:SF69">
    <property type="entry name" value="BIFUNCTIONAL GLYCOSYLTRANSFERASE PGTA"/>
    <property type="match status" value="1"/>
</dbReference>
<comment type="caution">
    <text evidence="2">The sequence shown here is derived from an EMBL/GenBank/DDBJ whole genome shotgun (WGS) entry which is preliminary data.</text>
</comment>
<keyword evidence="2" id="KW-0808">Transferase</keyword>
<dbReference type="PANTHER" id="PTHR22916">
    <property type="entry name" value="GLYCOSYLTRANSFERASE"/>
    <property type="match status" value="1"/>
</dbReference>
<dbReference type="RefSeq" id="WP_053187163.1">
    <property type="nucleotide sequence ID" value="NZ_LGIA01000195.1"/>
</dbReference>
<gene>
    <name evidence="2" type="ORF">NC99_39440</name>
</gene>
<dbReference type="Gene3D" id="3.90.550.10">
    <property type="entry name" value="Spore Coat Polysaccharide Biosynthesis Protein SpsA, Chain A"/>
    <property type="match status" value="1"/>
</dbReference>
<dbReference type="EMBL" id="LGIA01000195">
    <property type="protein sequence ID" value="KOH43213.1"/>
    <property type="molecule type" value="Genomic_DNA"/>
</dbReference>
<dbReference type="STRING" id="1409788.NC99_39440"/>
<evidence type="ECO:0000313" key="3">
    <source>
        <dbReference type="Proteomes" id="UP000036958"/>
    </source>
</evidence>
<dbReference type="Proteomes" id="UP000036958">
    <property type="component" value="Unassembled WGS sequence"/>
</dbReference>
<accession>A0A0L8V4E2</accession>
<feature type="domain" description="Glycosyltransferase 2-like" evidence="1">
    <location>
        <begin position="7"/>
        <end position="152"/>
    </location>
</feature>
<dbReference type="Pfam" id="PF00535">
    <property type="entry name" value="Glycos_transf_2"/>
    <property type="match status" value="1"/>
</dbReference>
<sequence length="333" mass="38717">MKPVPISVILPFFNAERTLERAVQSILKQTFRDFELLLVDNNSTDQSADIAWKLAQSDDRIKLLHEPQQGVVFAMNCGMDAARGSYLARMDADDVSLPGRLEKQYRFLQNYPDVGLVGCNVRHVSSLPSKGLQRFVDWVNAFHSEEEIWLNRFVEIPIIQPSVLFRGELLRQHGAYRQGDFPEDYELFLRWLAGGVCFAQLPDVLFEWHDSETRLTRTDERYSTEAFYKTKAHYFAQWFLQNQARKALWIWGAGRKSRQRVRFLEEEGLQVAGYYDLKAHKTTEKRCLAFHDVPQPGTQFILSMVGRYGAREKISSFLDSRQYRAGHDYLMMA</sequence>
<reference evidence="3" key="1">
    <citation type="submission" date="2015-07" db="EMBL/GenBank/DDBJ databases">
        <title>Genome sequencing of Sunxiuqinia dokdonensis strain SK.</title>
        <authorList>
            <person name="Ahn S."/>
            <person name="Kim B.-C."/>
        </authorList>
    </citation>
    <scope>NUCLEOTIDE SEQUENCE [LARGE SCALE GENOMIC DNA]</scope>
    <source>
        <strain evidence="3">SK</strain>
    </source>
</reference>
<organism evidence="2 3">
    <name type="scientific">Sunxiuqinia dokdonensis</name>
    <dbReference type="NCBI Taxonomy" id="1409788"/>
    <lineage>
        <taxon>Bacteria</taxon>
        <taxon>Pseudomonadati</taxon>
        <taxon>Bacteroidota</taxon>
        <taxon>Bacteroidia</taxon>
        <taxon>Marinilabiliales</taxon>
        <taxon>Prolixibacteraceae</taxon>
        <taxon>Sunxiuqinia</taxon>
    </lineage>
</organism>
<dbReference type="InterPro" id="IPR029044">
    <property type="entry name" value="Nucleotide-diphossugar_trans"/>
</dbReference>
<dbReference type="SUPFAM" id="SSF53448">
    <property type="entry name" value="Nucleotide-diphospho-sugar transferases"/>
    <property type="match status" value="1"/>
</dbReference>
<keyword evidence="3" id="KW-1185">Reference proteome</keyword>